<feature type="signal peptide" evidence="1">
    <location>
        <begin position="1"/>
        <end position="24"/>
    </location>
</feature>
<feature type="domain" description="DUF3108" evidence="2">
    <location>
        <begin position="59"/>
        <end position="269"/>
    </location>
</feature>
<proteinExistence type="predicted"/>
<dbReference type="Gene3D" id="2.40.360.20">
    <property type="match status" value="1"/>
</dbReference>
<accession>A0ABW2U9C2</accession>
<organism evidence="3 4">
    <name type="scientific">Hymenobacter humi</name>
    <dbReference type="NCBI Taxonomy" id="1411620"/>
    <lineage>
        <taxon>Bacteria</taxon>
        <taxon>Pseudomonadati</taxon>
        <taxon>Bacteroidota</taxon>
        <taxon>Cytophagia</taxon>
        <taxon>Cytophagales</taxon>
        <taxon>Hymenobacteraceae</taxon>
        <taxon>Hymenobacter</taxon>
    </lineage>
</organism>
<keyword evidence="4" id="KW-1185">Reference proteome</keyword>
<evidence type="ECO:0000313" key="3">
    <source>
        <dbReference type="EMBL" id="MFC7668711.1"/>
    </source>
</evidence>
<reference evidence="4" key="1">
    <citation type="journal article" date="2019" name="Int. J. Syst. Evol. Microbiol.">
        <title>The Global Catalogue of Microorganisms (GCM) 10K type strain sequencing project: providing services to taxonomists for standard genome sequencing and annotation.</title>
        <authorList>
            <consortium name="The Broad Institute Genomics Platform"/>
            <consortium name="The Broad Institute Genome Sequencing Center for Infectious Disease"/>
            <person name="Wu L."/>
            <person name="Ma J."/>
        </authorList>
    </citation>
    <scope>NUCLEOTIDE SEQUENCE [LARGE SCALE GENOMIC DNA]</scope>
    <source>
        <strain evidence="4">JCM 19635</strain>
    </source>
</reference>
<dbReference type="Proteomes" id="UP001596513">
    <property type="component" value="Unassembled WGS sequence"/>
</dbReference>
<comment type="caution">
    <text evidence="3">The sequence shown here is derived from an EMBL/GenBank/DDBJ whole genome shotgun (WGS) entry which is preliminary data.</text>
</comment>
<name>A0ABW2U9C2_9BACT</name>
<evidence type="ECO:0000259" key="2">
    <source>
        <dbReference type="Pfam" id="PF21347"/>
    </source>
</evidence>
<dbReference type="Pfam" id="PF21347">
    <property type="entry name" value="DUF3108_like"/>
    <property type="match status" value="1"/>
</dbReference>
<evidence type="ECO:0000256" key="1">
    <source>
        <dbReference type="SAM" id="SignalP"/>
    </source>
</evidence>
<protein>
    <recommendedName>
        <fullName evidence="2">DUF3108 domain-containing protein</fullName>
    </recommendedName>
</protein>
<dbReference type="EMBL" id="JBHTEK010000001">
    <property type="protein sequence ID" value="MFC7668711.1"/>
    <property type="molecule type" value="Genomic_DNA"/>
</dbReference>
<feature type="chain" id="PRO_5047186761" description="DUF3108 domain-containing protein" evidence="1">
    <location>
        <begin position="25"/>
        <end position="272"/>
    </location>
</feature>
<evidence type="ECO:0000313" key="4">
    <source>
        <dbReference type="Proteomes" id="UP001596513"/>
    </source>
</evidence>
<dbReference type="RefSeq" id="WP_380204252.1">
    <property type="nucleotide sequence ID" value="NZ_JBHTEK010000001.1"/>
</dbReference>
<dbReference type="InterPro" id="IPR049279">
    <property type="entry name" value="DUF3108-like"/>
</dbReference>
<sequence>MLLSPLPAALTAALLLLTVGAGRAQPAPDTARPPRPADVSLLTFEKIAADCAHPFGLREGQHLEYRLQDGKGKTTGTWRYRVLKISTDTSTPKKSDPVQTTKVLLKSGLYDPTNHLMAQQDLTYFCRRDTTFTDGLGHINYGSLKSFRDRRLAYQGTPLAWPHQPAAGSNLADGGVVVQVSSPSVAIAKVITTLRQRKVLAGGPVSVTVPAGTFNCYAVESQREVSTAARADLVLKSSGREVDYYDPAVGIIKTETYDKGGKLVQTRVLTKR</sequence>
<keyword evidence="1" id="KW-0732">Signal</keyword>
<gene>
    <name evidence="3" type="ORF">ACFQT0_16030</name>
</gene>